<evidence type="ECO:0000313" key="2">
    <source>
        <dbReference type="Proteomes" id="UP001482620"/>
    </source>
</evidence>
<sequence length="119" mass="13131">MLFKTVLKEFPKLRLSLLLRLPPNAILPQPPPPPCLEEFVSHYQSLLHPKPTFPPSMLSELQYSIVSLSSPIISTDTRGSGQCRTLNTPPWLVGMGTLVEIKASTSSNSCANSIYPLEK</sequence>
<reference evidence="1 2" key="1">
    <citation type="submission" date="2021-06" db="EMBL/GenBank/DDBJ databases">
        <authorList>
            <person name="Palmer J.M."/>
        </authorList>
    </citation>
    <scope>NUCLEOTIDE SEQUENCE [LARGE SCALE GENOMIC DNA]</scope>
    <source>
        <strain evidence="2">if_2019</strain>
        <tissue evidence="1">Muscle</tissue>
    </source>
</reference>
<accession>A0ABV0UWY2</accession>
<comment type="caution">
    <text evidence="1">The sequence shown here is derived from an EMBL/GenBank/DDBJ whole genome shotgun (WGS) entry which is preliminary data.</text>
</comment>
<gene>
    <name evidence="1" type="ORF">ILYODFUR_031729</name>
</gene>
<dbReference type="EMBL" id="JAHRIQ010086082">
    <property type="protein sequence ID" value="MEQ2249677.1"/>
    <property type="molecule type" value="Genomic_DNA"/>
</dbReference>
<proteinExistence type="predicted"/>
<protein>
    <submittedName>
        <fullName evidence="1">Uncharacterized protein</fullName>
    </submittedName>
</protein>
<name>A0ABV0UWY2_9TELE</name>
<dbReference type="Proteomes" id="UP001482620">
    <property type="component" value="Unassembled WGS sequence"/>
</dbReference>
<keyword evidence="2" id="KW-1185">Reference proteome</keyword>
<organism evidence="1 2">
    <name type="scientific">Ilyodon furcidens</name>
    <name type="common">goldbreast splitfin</name>
    <dbReference type="NCBI Taxonomy" id="33524"/>
    <lineage>
        <taxon>Eukaryota</taxon>
        <taxon>Metazoa</taxon>
        <taxon>Chordata</taxon>
        <taxon>Craniata</taxon>
        <taxon>Vertebrata</taxon>
        <taxon>Euteleostomi</taxon>
        <taxon>Actinopterygii</taxon>
        <taxon>Neopterygii</taxon>
        <taxon>Teleostei</taxon>
        <taxon>Neoteleostei</taxon>
        <taxon>Acanthomorphata</taxon>
        <taxon>Ovalentaria</taxon>
        <taxon>Atherinomorphae</taxon>
        <taxon>Cyprinodontiformes</taxon>
        <taxon>Goodeidae</taxon>
        <taxon>Ilyodon</taxon>
    </lineage>
</organism>
<evidence type="ECO:0000313" key="1">
    <source>
        <dbReference type="EMBL" id="MEQ2249677.1"/>
    </source>
</evidence>